<name>A0ABT1RB83_9HYPH</name>
<comment type="caution">
    <text evidence="2">The sequence shown here is derived from an EMBL/GenBank/DDBJ whole genome shotgun (WGS) entry which is preliminary data.</text>
</comment>
<sequence>MVKSPWKLLTGLLYREKTADQHAGQGSVAGIPNEAEGLGANPTAAESAFGGEPAPGSTQSAASQAAKAEATARHEPPLVMATEVTDFMPPNEAPVLARDRTVLAIVAERQNHKGRARPSTRRKVKAEAPEYTRDLVSAEDLAEQRASTPDPVRALDSEIRELRYLLAGKLRLQNDQLRQMLRRFEPK</sequence>
<dbReference type="RefSeq" id="WP_256119095.1">
    <property type="nucleotide sequence ID" value="NZ_WHSB02000008.1"/>
</dbReference>
<evidence type="ECO:0000313" key="3">
    <source>
        <dbReference type="Proteomes" id="UP000996601"/>
    </source>
</evidence>
<feature type="region of interest" description="Disordered" evidence="1">
    <location>
        <begin position="20"/>
        <end position="73"/>
    </location>
</feature>
<dbReference type="Proteomes" id="UP000996601">
    <property type="component" value="Unassembled WGS sequence"/>
</dbReference>
<organism evidence="2 3">
    <name type="scientific">Shinella lacus</name>
    <dbReference type="NCBI Taxonomy" id="2654216"/>
    <lineage>
        <taxon>Bacteria</taxon>
        <taxon>Pseudomonadati</taxon>
        <taxon>Pseudomonadota</taxon>
        <taxon>Alphaproteobacteria</taxon>
        <taxon>Hyphomicrobiales</taxon>
        <taxon>Rhizobiaceae</taxon>
        <taxon>Shinella</taxon>
    </lineage>
</organism>
<protein>
    <recommendedName>
        <fullName evidence="4">Transposase</fullName>
    </recommendedName>
</protein>
<feature type="compositionally biased region" description="Low complexity" evidence="1">
    <location>
        <begin position="54"/>
        <end position="69"/>
    </location>
</feature>
<evidence type="ECO:0008006" key="4">
    <source>
        <dbReference type="Google" id="ProtNLM"/>
    </source>
</evidence>
<accession>A0ABT1RB83</accession>
<gene>
    <name evidence="2" type="ORF">GB927_020605</name>
</gene>
<reference evidence="2" key="1">
    <citation type="submission" date="2021-07" db="EMBL/GenBank/DDBJ databases">
        <title>Shinella sp. nov., a novel member of the genus Shinella from water.</title>
        <authorList>
            <person name="Deng Y."/>
        </authorList>
    </citation>
    <scope>NUCLEOTIDE SEQUENCE</scope>
    <source>
        <strain evidence="2">CPCC 100929</strain>
    </source>
</reference>
<proteinExistence type="predicted"/>
<keyword evidence="3" id="KW-1185">Reference proteome</keyword>
<evidence type="ECO:0000256" key="1">
    <source>
        <dbReference type="SAM" id="MobiDB-lite"/>
    </source>
</evidence>
<evidence type="ECO:0000313" key="2">
    <source>
        <dbReference type="EMBL" id="MCQ4632459.1"/>
    </source>
</evidence>
<dbReference type="EMBL" id="WHSB02000008">
    <property type="protein sequence ID" value="MCQ4632459.1"/>
    <property type="molecule type" value="Genomic_DNA"/>
</dbReference>